<protein>
    <submittedName>
        <fullName evidence="2">Reverse transcriptase domain-containing protein</fullName>
    </submittedName>
</protein>
<evidence type="ECO:0000313" key="2">
    <source>
        <dbReference type="WBParaSite" id="HCON_00183350-00001"/>
    </source>
</evidence>
<name>A0A7I4Z3C8_HAECO</name>
<reference evidence="2" key="1">
    <citation type="submission" date="2020-12" db="UniProtKB">
        <authorList>
            <consortium name="WormBaseParasite"/>
        </authorList>
    </citation>
    <scope>IDENTIFICATION</scope>
    <source>
        <strain evidence="2">MHco3</strain>
    </source>
</reference>
<accession>A0A7I4Z3C8</accession>
<proteinExistence type="predicted"/>
<evidence type="ECO:0000313" key="1">
    <source>
        <dbReference type="Proteomes" id="UP000025227"/>
    </source>
</evidence>
<dbReference type="WBParaSite" id="HCON_00183350-00001">
    <property type="protein sequence ID" value="HCON_00183350-00001"/>
    <property type="gene ID" value="HCON_00183350"/>
</dbReference>
<dbReference type="AlphaFoldDB" id="A0A7I4Z3C8"/>
<organism evidence="1 2">
    <name type="scientific">Haemonchus contortus</name>
    <name type="common">Barber pole worm</name>
    <dbReference type="NCBI Taxonomy" id="6289"/>
    <lineage>
        <taxon>Eukaryota</taxon>
        <taxon>Metazoa</taxon>
        <taxon>Ecdysozoa</taxon>
        <taxon>Nematoda</taxon>
        <taxon>Chromadorea</taxon>
        <taxon>Rhabditida</taxon>
        <taxon>Rhabditina</taxon>
        <taxon>Rhabditomorpha</taxon>
        <taxon>Strongyloidea</taxon>
        <taxon>Trichostrongylidae</taxon>
        <taxon>Haemonchus</taxon>
    </lineage>
</organism>
<dbReference type="Proteomes" id="UP000025227">
    <property type="component" value="Unplaced"/>
</dbReference>
<sequence length="183" mass="20670">MLCKLCNSFTTKISQFHKEVVINVKSGVRQDDTISPKIFGAALENIMRHLDHLGVKVDGCHLHHFCVGDDIVLITPNIKQAERLLAEFDNACGNIGFRLKLTTMFMKNGLVPNTPFTVNGTNISECSSYVYVLIPRDIKRTPGRPPARWSDFFTKALNERNVGPRVSEARTTHWTTLARDRDE</sequence>
<keyword evidence="1" id="KW-1185">Reference proteome</keyword>